<gene>
    <name evidence="2" type="ORF">OL599_16325</name>
</gene>
<dbReference type="Pfam" id="PF26354">
    <property type="entry name" value="DMF_alpha"/>
    <property type="match status" value="1"/>
</dbReference>
<reference evidence="2" key="2">
    <citation type="submission" date="2022-10" db="EMBL/GenBank/DDBJ databases">
        <authorList>
            <person name="Trinh H.N."/>
        </authorList>
    </citation>
    <scope>NUCLEOTIDE SEQUENCE</scope>
    <source>
        <strain evidence="2">RN2-1</strain>
    </source>
</reference>
<reference evidence="2" key="1">
    <citation type="submission" date="2022-09" db="EMBL/GenBank/DDBJ databases">
        <title>Rhodovastum sp. nov. RN2-1 isolated from soil in Seongnam, South Korea.</title>
        <authorList>
            <person name="Le N.T."/>
        </authorList>
    </citation>
    <scope>NUCLEOTIDE SEQUENCE</scope>
    <source>
        <strain evidence="2">RN2-1</strain>
    </source>
</reference>
<evidence type="ECO:0000313" key="3">
    <source>
        <dbReference type="Proteomes" id="UP001165679"/>
    </source>
</evidence>
<dbReference type="EMBL" id="JAPDNT010000016">
    <property type="protein sequence ID" value="MCW3476146.1"/>
    <property type="molecule type" value="Genomic_DNA"/>
</dbReference>
<name>A0AA42CGK3_9PROT</name>
<organism evidence="2 3">
    <name type="scientific">Limobrevibacterium gyesilva</name>
    <dbReference type="NCBI Taxonomy" id="2991712"/>
    <lineage>
        <taxon>Bacteria</taxon>
        <taxon>Pseudomonadati</taxon>
        <taxon>Pseudomonadota</taxon>
        <taxon>Alphaproteobacteria</taxon>
        <taxon>Acetobacterales</taxon>
        <taxon>Acetobacteraceae</taxon>
        <taxon>Limobrevibacterium</taxon>
    </lineage>
</organism>
<accession>A0AA42CGK3</accession>
<feature type="domain" description="N,N-dimethylformamidase alpha subunit" evidence="1">
    <location>
        <begin position="10"/>
        <end position="93"/>
    </location>
</feature>
<dbReference type="AlphaFoldDB" id="A0AA42CGK3"/>
<dbReference type="RefSeq" id="WP_264714900.1">
    <property type="nucleotide sequence ID" value="NZ_JAPDNT010000016.1"/>
</dbReference>
<keyword evidence="3" id="KW-1185">Reference proteome</keyword>
<evidence type="ECO:0000313" key="2">
    <source>
        <dbReference type="EMBL" id="MCW3476146.1"/>
    </source>
</evidence>
<dbReference type="InterPro" id="IPR058713">
    <property type="entry name" value="DMF_alpha_dom"/>
</dbReference>
<proteinExistence type="predicted"/>
<evidence type="ECO:0000259" key="1">
    <source>
        <dbReference type="Pfam" id="PF26354"/>
    </source>
</evidence>
<dbReference type="Proteomes" id="UP001165679">
    <property type="component" value="Unassembled WGS sequence"/>
</dbReference>
<protein>
    <recommendedName>
        <fullName evidence="1">N,N-dimethylformamidase alpha subunit domain-containing protein</fullName>
    </recommendedName>
</protein>
<comment type="caution">
    <text evidence="2">The sequence shown here is derived from an EMBL/GenBank/DDBJ whole genome shotgun (WGS) entry which is preliminary data.</text>
</comment>
<sequence>MYGFDKTRLDLAREFRANPFGEHSPDLQYLLNLLRTPGPEPFHVLLLDRPGERWVLATMEPGRSSPPRPTNVVFTDLKEAEWHVFKLRWARLAGEEPVVE</sequence>